<reference evidence="3" key="1">
    <citation type="submission" date="2022-10" db="EMBL/GenBank/DDBJ databases">
        <authorList>
            <person name="Chen Y."/>
            <person name="Dougan E. K."/>
            <person name="Chan C."/>
            <person name="Rhodes N."/>
            <person name="Thang M."/>
        </authorList>
    </citation>
    <scope>NUCLEOTIDE SEQUENCE</scope>
</reference>
<evidence type="ECO:0000313" key="4">
    <source>
        <dbReference type="EMBL" id="CAL1165368.1"/>
    </source>
</evidence>
<organism evidence="3">
    <name type="scientific">Cladocopium goreaui</name>
    <dbReference type="NCBI Taxonomy" id="2562237"/>
    <lineage>
        <taxon>Eukaryota</taxon>
        <taxon>Sar</taxon>
        <taxon>Alveolata</taxon>
        <taxon>Dinophyceae</taxon>
        <taxon>Suessiales</taxon>
        <taxon>Symbiodiniaceae</taxon>
        <taxon>Cladocopium</taxon>
    </lineage>
</organism>
<keyword evidence="6" id="KW-1185">Reference proteome</keyword>
<proteinExistence type="predicted"/>
<feature type="compositionally biased region" description="Acidic residues" evidence="2">
    <location>
        <begin position="62"/>
        <end position="73"/>
    </location>
</feature>
<evidence type="ECO:0000256" key="2">
    <source>
        <dbReference type="SAM" id="MobiDB-lite"/>
    </source>
</evidence>
<dbReference type="PROSITE" id="PS50088">
    <property type="entry name" value="ANK_REPEAT"/>
    <property type="match status" value="2"/>
</dbReference>
<sequence length="513" mass="57104">MPANKRMKREMHPSVLSSRASTAVPTSQTSLCEESEKLGKDEEEWVEEWLVHKAEPESDDGKDVEDGEEGEDFPEVKREDADGFRLDFDQFLTRPRNFYQMAVQLLDFKGLDVYSVEPTRRGILHEWFHRYHPGVLDDDALWTFSFGETGGPRPLFKATLTAHSLKDRKFESEWCVTRRLAELSAIKVFREDPEVQQIAKLLPPSQKKIKDKASMKKEEKDALKARGIDSGMVHKELAQRVYMHFRDLGCRNALWDGNASVLVRLPLFLSALTGMTDSTLFWVSLLITGALVTRVQHLEVCCLGSATAGPLPQHLDKLEEVTGCTAGDGAAVAVEAAPAPEAYEAATASSESLALSICFTPDMHGQDTTAEGEAVEKKNRLGSGLKVEANSWMCRTELHNAVCSGDKDYVQQLLKNRASVDATDGSGWTPLHLVASELSEPVKIIELLLEARARMKTSAARSRALHIEYVNVFCQLAQFWRLMSNLPLRFHSLELACDSKCKEAVAVLQSAAP</sequence>
<dbReference type="SMART" id="SM00248">
    <property type="entry name" value="ANK"/>
    <property type="match status" value="2"/>
</dbReference>
<dbReference type="InterPro" id="IPR002110">
    <property type="entry name" value="Ankyrin_rpt"/>
</dbReference>
<dbReference type="SUPFAM" id="SSF48403">
    <property type="entry name" value="Ankyrin repeat"/>
    <property type="match status" value="1"/>
</dbReference>
<dbReference type="Gene3D" id="1.25.40.20">
    <property type="entry name" value="Ankyrin repeat-containing domain"/>
    <property type="match status" value="1"/>
</dbReference>
<evidence type="ECO:0000256" key="1">
    <source>
        <dbReference type="PROSITE-ProRule" id="PRU00023"/>
    </source>
</evidence>
<keyword evidence="5" id="KW-0808">Transferase</keyword>
<gene>
    <name evidence="3" type="ORF">C1SCF055_LOCUS37106</name>
</gene>
<reference evidence="4" key="2">
    <citation type="submission" date="2024-04" db="EMBL/GenBank/DDBJ databases">
        <authorList>
            <person name="Chen Y."/>
            <person name="Shah S."/>
            <person name="Dougan E. K."/>
            <person name="Thang M."/>
            <person name="Chan C."/>
        </authorList>
    </citation>
    <scope>NUCLEOTIDE SEQUENCE [LARGE SCALE GENOMIC DNA]</scope>
</reference>
<dbReference type="EMBL" id="CAMXCT020005312">
    <property type="protein sequence ID" value="CAL1165368.1"/>
    <property type="molecule type" value="Genomic_DNA"/>
</dbReference>
<dbReference type="Proteomes" id="UP001152797">
    <property type="component" value="Unassembled WGS sequence"/>
</dbReference>
<comment type="caution">
    <text evidence="3">The sequence shown here is derived from an EMBL/GenBank/DDBJ whole genome shotgun (WGS) entry which is preliminary data.</text>
</comment>
<feature type="repeat" description="ANK" evidence="1">
    <location>
        <begin position="426"/>
        <end position="460"/>
    </location>
</feature>
<evidence type="ECO:0000313" key="3">
    <source>
        <dbReference type="EMBL" id="CAI4011993.1"/>
    </source>
</evidence>
<accession>A0A9P1DKX5</accession>
<keyword evidence="1" id="KW-0040">ANK repeat</keyword>
<dbReference type="Pfam" id="PF13637">
    <property type="entry name" value="Ank_4"/>
    <property type="match status" value="1"/>
</dbReference>
<dbReference type="InterPro" id="IPR036770">
    <property type="entry name" value="Ankyrin_rpt-contain_sf"/>
</dbReference>
<dbReference type="EMBL" id="CAMXCT010005312">
    <property type="protein sequence ID" value="CAI4011993.1"/>
    <property type="molecule type" value="Genomic_DNA"/>
</dbReference>
<evidence type="ECO:0000313" key="6">
    <source>
        <dbReference type="Proteomes" id="UP001152797"/>
    </source>
</evidence>
<feature type="repeat" description="ANK" evidence="1">
    <location>
        <begin position="393"/>
        <end position="425"/>
    </location>
</feature>
<dbReference type="EMBL" id="CAMXCT030005312">
    <property type="protein sequence ID" value="CAL4799305.1"/>
    <property type="molecule type" value="Genomic_DNA"/>
</dbReference>
<feature type="compositionally biased region" description="Polar residues" evidence="2">
    <location>
        <begin position="15"/>
        <end position="32"/>
    </location>
</feature>
<name>A0A9P1DKX5_9DINO</name>
<evidence type="ECO:0000313" key="5">
    <source>
        <dbReference type="EMBL" id="CAL4799305.1"/>
    </source>
</evidence>
<feature type="compositionally biased region" description="Basic and acidic residues" evidence="2">
    <location>
        <begin position="49"/>
        <end position="61"/>
    </location>
</feature>
<dbReference type="AlphaFoldDB" id="A0A9P1DKX5"/>
<feature type="region of interest" description="Disordered" evidence="2">
    <location>
        <begin position="1"/>
        <end position="75"/>
    </location>
</feature>
<dbReference type="GO" id="GO:0016740">
    <property type="term" value="F:transferase activity"/>
    <property type="evidence" value="ECO:0007669"/>
    <property type="project" value="UniProtKB-KW"/>
</dbReference>
<protein>
    <submittedName>
        <fullName evidence="5">BRCA1-associated RING domain protein 1 (BARD-1) (RING-type E3 ubiquitin transferase BARD1)</fullName>
    </submittedName>
</protein>